<dbReference type="EMBL" id="BAAAVI010000024">
    <property type="protein sequence ID" value="GAA2875473.1"/>
    <property type="molecule type" value="Genomic_DNA"/>
</dbReference>
<evidence type="ECO:0000313" key="1">
    <source>
        <dbReference type="EMBL" id="GAA2875473.1"/>
    </source>
</evidence>
<evidence type="ECO:0000313" key="2">
    <source>
        <dbReference type="Proteomes" id="UP001500831"/>
    </source>
</evidence>
<sequence length="86" mass="9866">MAEDLPAPEGAGHTHHTRFRIPRVMWDAYGRVTARLDTTRTARLLDHIRADIREHGDEQDLKDLAEAEAELSERRSRKGGRPPTRK</sequence>
<dbReference type="Proteomes" id="UP001500831">
    <property type="component" value="Unassembled WGS sequence"/>
</dbReference>
<gene>
    <name evidence="1" type="ORF">GCM10010517_36380</name>
</gene>
<accession>A0ABN3W0X0</accession>
<proteinExistence type="predicted"/>
<name>A0ABN3W0X0_9ACTN</name>
<reference evidence="1 2" key="1">
    <citation type="journal article" date="2019" name="Int. J. Syst. Evol. Microbiol.">
        <title>The Global Catalogue of Microorganisms (GCM) 10K type strain sequencing project: providing services to taxonomists for standard genome sequencing and annotation.</title>
        <authorList>
            <consortium name="The Broad Institute Genomics Platform"/>
            <consortium name="The Broad Institute Genome Sequencing Center for Infectious Disease"/>
            <person name="Wu L."/>
            <person name="Ma J."/>
        </authorList>
    </citation>
    <scope>NUCLEOTIDE SEQUENCE [LARGE SCALE GENOMIC DNA]</scope>
    <source>
        <strain evidence="1 2">JCM 6242</strain>
    </source>
</reference>
<dbReference type="RefSeq" id="WP_344972793.1">
    <property type="nucleotide sequence ID" value="NZ_BAAAVI010000024.1"/>
</dbReference>
<comment type="caution">
    <text evidence="1">The sequence shown here is derived from an EMBL/GenBank/DDBJ whole genome shotgun (WGS) entry which is preliminary data.</text>
</comment>
<protein>
    <submittedName>
        <fullName evidence="1">Uncharacterized protein</fullName>
    </submittedName>
</protein>
<organism evidence="1 2">
    <name type="scientific">Streptosporangium fragile</name>
    <dbReference type="NCBI Taxonomy" id="46186"/>
    <lineage>
        <taxon>Bacteria</taxon>
        <taxon>Bacillati</taxon>
        <taxon>Actinomycetota</taxon>
        <taxon>Actinomycetes</taxon>
        <taxon>Streptosporangiales</taxon>
        <taxon>Streptosporangiaceae</taxon>
        <taxon>Streptosporangium</taxon>
    </lineage>
</organism>
<keyword evidence="2" id="KW-1185">Reference proteome</keyword>